<accession>A0A0E3F242</accession>
<name>A0A0E3F242_9CAUD</name>
<gene>
    <name evidence="1" type="ORF">Syn7803C7_55</name>
</gene>
<evidence type="ECO:0000313" key="1">
    <source>
        <dbReference type="EMBL" id="AIX19946.1"/>
    </source>
</evidence>
<organism evidence="1 2">
    <name type="scientific">Synechococcus phage ACG-2014f_Syn7803C7</name>
    <dbReference type="NCBI Taxonomy" id="2790345"/>
    <lineage>
        <taxon>Viruses</taxon>
        <taxon>Duplodnaviria</taxon>
        <taxon>Heunggongvirae</taxon>
        <taxon>Uroviricota</taxon>
        <taxon>Caudoviricetes</taxon>
        <taxon>Pantevenvirales</taxon>
        <taxon>Kyanoviridae</taxon>
        <taxon>Atlauavirus</taxon>
        <taxon>Atlauavirus acg2014f</taxon>
    </lineage>
</organism>
<dbReference type="Proteomes" id="UP000185323">
    <property type="component" value="Segment"/>
</dbReference>
<reference evidence="1 2" key="1">
    <citation type="submission" date="2013-12" db="EMBL/GenBank/DDBJ databases">
        <title>Ecological redundancy of diverse viral populations within a natural community.</title>
        <authorList>
            <person name="Gregory A.C."/>
            <person name="LaButti K."/>
            <person name="Copeland A."/>
            <person name="Woyke T."/>
            <person name="Sullivan M.B."/>
        </authorList>
    </citation>
    <scope>NUCLEOTIDE SEQUENCE [LARGE SCALE GENOMIC DNA]</scope>
    <source>
        <strain evidence="1">Syn7803C7</strain>
    </source>
</reference>
<protein>
    <submittedName>
        <fullName evidence="1">Uncharacterized protein</fullName>
    </submittedName>
</protein>
<keyword evidence="2" id="KW-1185">Reference proteome</keyword>
<evidence type="ECO:0000313" key="2">
    <source>
        <dbReference type="Proteomes" id="UP000185323"/>
    </source>
</evidence>
<dbReference type="EMBL" id="KJ019052">
    <property type="protein sequence ID" value="AIX19946.1"/>
    <property type="molecule type" value="Genomic_DNA"/>
</dbReference>
<proteinExistence type="predicted"/>
<sequence length="44" mass="4881">MTPEEFEENARIITGDPTWSLDDDVTVEEVSQAPLANPLKPVIL</sequence>